<dbReference type="SUPFAM" id="SSF53335">
    <property type="entry name" value="S-adenosyl-L-methionine-dependent methyltransferases"/>
    <property type="match status" value="1"/>
</dbReference>
<keyword evidence="1 3" id="KW-0808">Transferase</keyword>
<proteinExistence type="predicted"/>
<accession>A0A432MDT8</accession>
<evidence type="ECO:0000313" key="4">
    <source>
        <dbReference type="Proteomes" id="UP000280296"/>
    </source>
</evidence>
<dbReference type="Gene3D" id="3.40.50.150">
    <property type="entry name" value="Vaccinia Virus protein VP39"/>
    <property type="match status" value="1"/>
</dbReference>
<sequence>MRDRDFSSLRGGAATLEDPRIAGRNVGGFYPLLLRWFGMLPFRRTTGGGAGARKRLTRAWYQFLSFMDRRVHLRYMNYGYAPIDGAEPVAELGPEDAPNRYFIGLYHRVASAVDLKGKQVLEVGSGRGGGASFVARYFRPKAMVGMDYADRAVAFCRRWYRVDGLRFAVGDAERIPFPDASFDVLLNVESSHCYPHMDRFLSEAFRVLRPGGFLLFADMRHAEALAGVRQAFLTAGFEVEQEQDITPNVLRALTLDNERKSGLIRREVPWIFRSMFRVFAGMEGTASYRSFASGEWVYWRFALRKPPASPEPSPRC</sequence>
<organism evidence="3 4">
    <name type="scientific">Tautonia sociabilis</name>
    <dbReference type="NCBI Taxonomy" id="2080755"/>
    <lineage>
        <taxon>Bacteria</taxon>
        <taxon>Pseudomonadati</taxon>
        <taxon>Planctomycetota</taxon>
        <taxon>Planctomycetia</taxon>
        <taxon>Isosphaerales</taxon>
        <taxon>Isosphaeraceae</taxon>
        <taxon>Tautonia</taxon>
    </lineage>
</organism>
<name>A0A432MDT8_9BACT</name>
<feature type="domain" description="Methyltransferase type 11" evidence="2">
    <location>
        <begin position="121"/>
        <end position="216"/>
    </location>
</feature>
<dbReference type="OrthoDB" id="278023at2"/>
<dbReference type="InterPro" id="IPR029063">
    <property type="entry name" value="SAM-dependent_MTases_sf"/>
</dbReference>
<reference evidence="3 4" key="2">
    <citation type="submission" date="2019-01" db="EMBL/GenBank/DDBJ databases">
        <title>Tautonia sociabilis, a novel thermotolerant planctomycete of Isosphaeraceae family, isolated from a 4000 m deep subterranean habitat.</title>
        <authorList>
            <person name="Kovaleva O.L."/>
            <person name="Elcheninov A.G."/>
            <person name="Van Heerden E."/>
            <person name="Toshchakov S.V."/>
            <person name="Novikov A."/>
            <person name="Bonch-Osmolovskaya E.A."/>
            <person name="Kublanov I.V."/>
        </authorList>
    </citation>
    <scope>NUCLEOTIDE SEQUENCE [LARGE SCALE GENOMIC DNA]</scope>
    <source>
        <strain evidence="3 4">GM2012</strain>
    </source>
</reference>
<dbReference type="GO" id="GO:0008757">
    <property type="term" value="F:S-adenosylmethionine-dependent methyltransferase activity"/>
    <property type="evidence" value="ECO:0007669"/>
    <property type="project" value="InterPro"/>
</dbReference>
<keyword evidence="3" id="KW-0489">Methyltransferase</keyword>
<dbReference type="Proteomes" id="UP000280296">
    <property type="component" value="Unassembled WGS sequence"/>
</dbReference>
<dbReference type="InterPro" id="IPR013216">
    <property type="entry name" value="Methyltransf_11"/>
</dbReference>
<dbReference type="PANTHER" id="PTHR44068:SF11">
    <property type="entry name" value="GERANYL DIPHOSPHATE 2-C-METHYLTRANSFERASE"/>
    <property type="match status" value="1"/>
</dbReference>
<dbReference type="EMBL" id="RYZH01000064">
    <property type="protein sequence ID" value="RUL83102.1"/>
    <property type="molecule type" value="Genomic_DNA"/>
</dbReference>
<protein>
    <submittedName>
        <fullName evidence="3">Class I SAM-dependent methyltransferase</fullName>
    </submittedName>
</protein>
<dbReference type="RefSeq" id="WP_126727746.1">
    <property type="nucleotide sequence ID" value="NZ_RYZH01000064.1"/>
</dbReference>
<dbReference type="PANTHER" id="PTHR44068">
    <property type="entry name" value="ZGC:194242"/>
    <property type="match status" value="1"/>
</dbReference>
<reference evidence="3 4" key="1">
    <citation type="submission" date="2018-12" db="EMBL/GenBank/DDBJ databases">
        <authorList>
            <person name="Toschakov S.V."/>
        </authorList>
    </citation>
    <scope>NUCLEOTIDE SEQUENCE [LARGE SCALE GENOMIC DNA]</scope>
    <source>
        <strain evidence="3 4">GM2012</strain>
    </source>
</reference>
<evidence type="ECO:0000259" key="2">
    <source>
        <dbReference type="Pfam" id="PF08241"/>
    </source>
</evidence>
<gene>
    <name evidence="3" type="ORF">TsocGM_22695</name>
</gene>
<dbReference type="AlphaFoldDB" id="A0A432MDT8"/>
<evidence type="ECO:0000256" key="1">
    <source>
        <dbReference type="ARBA" id="ARBA00022679"/>
    </source>
</evidence>
<dbReference type="CDD" id="cd02440">
    <property type="entry name" value="AdoMet_MTases"/>
    <property type="match status" value="1"/>
</dbReference>
<dbReference type="GO" id="GO:0032259">
    <property type="term" value="P:methylation"/>
    <property type="evidence" value="ECO:0007669"/>
    <property type="project" value="UniProtKB-KW"/>
</dbReference>
<evidence type="ECO:0000313" key="3">
    <source>
        <dbReference type="EMBL" id="RUL83102.1"/>
    </source>
</evidence>
<keyword evidence="4" id="KW-1185">Reference proteome</keyword>
<comment type="caution">
    <text evidence="3">The sequence shown here is derived from an EMBL/GenBank/DDBJ whole genome shotgun (WGS) entry which is preliminary data.</text>
</comment>
<dbReference type="Pfam" id="PF08241">
    <property type="entry name" value="Methyltransf_11"/>
    <property type="match status" value="1"/>
</dbReference>
<dbReference type="InterPro" id="IPR050447">
    <property type="entry name" value="Erg6_SMT_methyltransf"/>
</dbReference>